<keyword evidence="7" id="KW-0406">Ion transport</keyword>
<accession>A0AA37XG77</accession>
<sequence>MLQILLLHVAAAVIGPLLLNRFGRRMFAVLGLAPASAAVWALTHTGEIMAGREVVETYTWVPELDLEITFRLDTLSWFMVLIVGAVGALVLAYCAWYFASVAKGKGRFGGVFVAFAGAMLGLVATDSTLMLYLFWELTTVFSYLLIGHYSERKVSRRAAMQAIIVTTFGGLVMLGGIIVLGQVEGGSYSLRELVAQPPAMTMLTSVAIICVLVGAVSKSALIPFHFWLPAAMAAPTPVSAYLHAAAMVKAGVYLVARLAPGFSTWASWEWPLLVLASLTMIVGGYRAMRQWDLKLVLAYGTVSQLGLLIMLVGQSDRAVALAGIAMIGSHAMFKATLFLTVGIVDAAAGTRDIHQLSNLKRTMPFLAVVAALAIASMIGIAPMAGYVAKEAALEGLVHDGGPRSTALLVVLVVGSVLTVAYGLRFWWGAFARKDGLEDTPTDREAWPMFVPPTILALAGLAAGLAPKLGDRLLAPYAETYPEGDPGYLTLWGGFGLPLYLTVGILVGGAALFWWRGRDSGLQRRESFAFDAEDLYRRFMRRLDRAAGVATSITQRGSLPVYLAVILVVAVIAATTAILAGETPIGDVRAWDSPAQLVIGVVIVVSAVAAARARRRLKAILLLGISGYGVAFLYEIHGAPDLALTQVLVETVTLLVFVLVLRRLPAYFSNRPLADSRWLRAALGVAVGVVVSVIALIATSARTADPVSVDFPREAYDYGYGYNIVNVTLVDIRAWDTMGEISVLLVAATGVASLVFLRVRTARVERAADLSGQRLGDVWTQGPPAASASCTSRRAASRRPASSPTARSATSAGSQPGRPWRRSAAR</sequence>
<organism evidence="16 17">
    <name type="scientific">Litorihabitans aurantiacus</name>
    <dbReference type="NCBI Taxonomy" id="1930061"/>
    <lineage>
        <taxon>Bacteria</taxon>
        <taxon>Bacillati</taxon>
        <taxon>Actinomycetota</taxon>
        <taxon>Actinomycetes</taxon>
        <taxon>Micrococcales</taxon>
        <taxon>Beutenbergiaceae</taxon>
        <taxon>Litorihabitans</taxon>
    </lineage>
</organism>
<feature type="domain" description="NADH-Ubiquinone oxidoreductase (complex I) chain 5 N-terminal" evidence="13">
    <location>
        <begin position="62"/>
        <end position="108"/>
    </location>
</feature>
<keyword evidence="5 9" id="KW-0812">Transmembrane</keyword>
<feature type="transmembrane region" description="Helical" evidence="11">
    <location>
        <begin position="129"/>
        <end position="146"/>
    </location>
</feature>
<evidence type="ECO:0000313" key="16">
    <source>
        <dbReference type="EMBL" id="GMA32746.1"/>
    </source>
</evidence>
<protein>
    <submittedName>
        <fullName evidence="16">Monovalent cation/H+ antiporter subunit A</fullName>
    </submittedName>
</protein>
<dbReference type="InterPro" id="IPR001516">
    <property type="entry name" value="Proton_antipo_N"/>
</dbReference>
<dbReference type="Pfam" id="PF00361">
    <property type="entry name" value="Proton_antipo_M"/>
    <property type="match status" value="1"/>
</dbReference>
<feature type="region of interest" description="Disordered" evidence="10">
    <location>
        <begin position="781"/>
        <end position="825"/>
    </location>
</feature>
<evidence type="ECO:0000256" key="4">
    <source>
        <dbReference type="ARBA" id="ARBA00022475"/>
    </source>
</evidence>
<feature type="transmembrane region" description="Helical" evidence="11">
    <location>
        <begin position="319"/>
        <end position="344"/>
    </location>
</feature>
<evidence type="ECO:0000256" key="6">
    <source>
        <dbReference type="ARBA" id="ARBA00022989"/>
    </source>
</evidence>
<feature type="transmembrane region" description="Helical" evidence="11">
    <location>
        <begin position="680"/>
        <end position="700"/>
    </location>
</feature>
<feature type="domain" description="NADH:quinone oxidoreductase/Mrp antiporter transmembrane" evidence="12">
    <location>
        <begin position="127"/>
        <end position="418"/>
    </location>
</feature>
<proteinExistence type="predicted"/>
<dbReference type="InterPro" id="IPR046806">
    <property type="entry name" value="MrpA_C/MbhE"/>
</dbReference>
<dbReference type="Pfam" id="PF13244">
    <property type="entry name" value="MbhD"/>
    <property type="match status" value="1"/>
</dbReference>
<comment type="caution">
    <text evidence="16">The sequence shown here is derived from an EMBL/GenBank/DDBJ whole genome shotgun (WGS) entry which is preliminary data.</text>
</comment>
<feature type="transmembrane region" description="Helical" evidence="11">
    <location>
        <begin position="740"/>
        <end position="758"/>
    </location>
</feature>
<dbReference type="Pfam" id="PF20501">
    <property type="entry name" value="MbhE"/>
    <property type="match status" value="1"/>
</dbReference>
<feature type="domain" description="MrpA C-terminal/MbhD" evidence="14">
    <location>
        <begin position="600"/>
        <end position="664"/>
    </location>
</feature>
<evidence type="ECO:0000256" key="8">
    <source>
        <dbReference type="ARBA" id="ARBA00023136"/>
    </source>
</evidence>
<dbReference type="GO" id="GO:0005886">
    <property type="term" value="C:plasma membrane"/>
    <property type="evidence" value="ECO:0007669"/>
    <property type="project" value="UniProtKB-SubCell"/>
</dbReference>
<feature type="transmembrane region" description="Helical" evidence="11">
    <location>
        <begin position="592"/>
        <end position="611"/>
    </location>
</feature>
<dbReference type="InterPro" id="IPR025383">
    <property type="entry name" value="MrpA_C/MbhD"/>
</dbReference>
<dbReference type="NCBIfam" id="NF009284">
    <property type="entry name" value="PRK12644.1"/>
    <property type="match status" value="1"/>
</dbReference>
<feature type="transmembrane region" description="Helical" evidence="11">
    <location>
        <begin position="365"/>
        <end position="386"/>
    </location>
</feature>
<feature type="transmembrane region" description="Helical" evidence="11">
    <location>
        <begin position="448"/>
        <end position="468"/>
    </location>
</feature>
<evidence type="ECO:0000259" key="12">
    <source>
        <dbReference type="Pfam" id="PF00361"/>
    </source>
</evidence>
<dbReference type="GO" id="GO:0006811">
    <property type="term" value="P:monoatomic ion transport"/>
    <property type="evidence" value="ECO:0007669"/>
    <property type="project" value="UniProtKB-KW"/>
</dbReference>
<dbReference type="InterPro" id="IPR050616">
    <property type="entry name" value="CPA3_Na-H_Antiporter_A"/>
</dbReference>
<evidence type="ECO:0000256" key="7">
    <source>
        <dbReference type="ARBA" id="ARBA00023065"/>
    </source>
</evidence>
<evidence type="ECO:0000256" key="10">
    <source>
        <dbReference type="SAM" id="MobiDB-lite"/>
    </source>
</evidence>
<keyword evidence="8 11" id="KW-0472">Membrane</keyword>
<dbReference type="InterPro" id="IPR001750">
    <property type="entry name" value="ND/Mrp_TM"/>
</dbReference>
<feature type="transmembrane region" description="Helical" evidence="11">
    <location>
        <begin position="203"/>
        <end position="228"/>
    </location>
</feature>
<keyword evidence="4" id="KW-1003">Cell membrane</keyword>
<keyword evidence="17" id="KW-1185">Reference proteome</keyword>
<evidence type="ECO:0000256" key="9">
    <source>
        <dbReference type="RuleBase" id="RU000320"/>
    </source>
</evidence>
<evidence type="ECO:0000256" key="5">
    <source>
        <dbReference type="ARBA" id="ARBA00022692"/>
    </source>
</evidence>
<dbReference type="EMBL" id="BSUM01000001">
    <property type="protein sequence ID" value="GMA32746.1"/>
    <property type="molecule type" value="Genomic_DNA"/>
</dbReference>
<evidence type="ECO:0000256" key="1">
    <source>
        <dbReference type="ARBA" id="ARBA00004651"/>
    </source>
</evidence>
<feature type="transmembrane region" description="Helical" evidence="11">
    <location>
        <begin position="488"/>
        <end position="514"/>
    </location>
</feature>
<feature type="transmembrane region" description="Helical" evidence="11">
    <location>
        <begin position="270"/>
        <end position="288"/>
    </location>
</feature>
<name>A0AA37XG77_9MICO</name>
<evidence type="ECO:0000256" key="11">
    <source>
        <dbReference type="SAM" id="Phobius"/>
    </source>
</evidence>
<feature type="compositionally biased region" description="Low complexity" evidence="10">
    <location>
        <begin position="782"/>
        <end position="813"/>
    </location>
</feature>
<feature type="transmembrane region" description="Helical" evidence="11">
    <location>
        <begin position="560"/>
        <end position="580"/>
    </location>
</feature>
<feature type="transmembrane region" description="Helical" evidence="11">
    <location>
        <begin position="295"/>
        <end position="313"/>
    </location>
</feature>
<evidence type="ECO:0000313" key="17">
    <source>
        <dbReference type="Proteomes" id="UP001157161"/>
    </source>
</evidence>
<dbReference type="Proteomes" id="UP001157161">
    <property type="component" value="Unassembled WGS sequence"/>
</dbReference>
<feature type="transmembrane region" description="Helical" evidence="11">
    <location>
        <begin position="641"/>
        <end position="660"/>
    </location>
</feature>
<evidence type="ECO:0000259" key="13">
    <source>
        <dbReference type="Pfam" id="PF00662"/>
    </source>
</evidence>
<dbReference type="GO" id="GO:0015297">
    <property type="term" value="F:antiporter activity"/>
    <property type="evidence" value="ECO:0007669"/>
    <property type="project" value="UniProtKB-KW"/>
</dbReference>
<dbReference type="PRINTS" id="PR01434">
    <property type="entry name" value="NADHDHGNASE5"/>
</dbReference>
<reference evidence="16" key="2">
    <citation type="submission" date="2023-02" db="EMBL/GenBank/DDBJ databases">
        <authorList>
            <person name="Sun Q."/>
            <person name="Mori K."/>
        </authorList>
    </citation>
    <scope>NUCLEOTIDE SEQUENCE</scope>
    <source>
        <strain evidence="16">NBRC 112290</strain>
    </source>
</reference>
<feature type="transmembrane region" description="Helical" evidence="11">
    <location>
        <begin position="75"/>
        <end position="99"/>
    </location>
</feature>
<dbReference type="InterPro" id="IPR042106">
    <property type="entry name" value="Nuo/plastoQ_OxRdtase_6_NuoJ"/>
</dbReference>
<feature type="transmembrane region" description="Helical" evidence="11">
    <location>
        <begin position="406"/>
        <end position="427"/>
    </location>
</feature>
<keyword evidence="2" id="KW-0813">Transport</keyword>
<dbReference type="PANTHER" id="PTHR43373:SF1">
    <property type="entry name" value="NA(+)_H(+) ANTIPORTER SUBUNIT A"/>
    <property type="match status" value="1"/>
</dbReference>
<reference evidence="16" key="1">
    <citation type="journal article" date="2014" name="Int. J. Syst. Evol. Microbiol.">
        <title>Complete genome sequence of Corynebacterium casei LMG S-19264T (=DSM 44701T), isolated from a smear-ripened cheese.</title>
        <authorList>
            <consortium name="US DOE Joint Genome Institute (JGI-PGF)"/>
            <person name="Walter F."/>
            <person name="Albersmeier A."/>
            <person name="Kalinowski J."/>
            <person name="Ruckert C."/>
        </authorList>
    </citation>
    <scope>NUCLEOTIDE SEQUENCE</scope>
    <source>
        <strain evidence="16">NBRC 112290</strain>
    </source>
</reference>
<gene>
    <name evidence="16" type="ORF">GCM10025875_27380</name>
</gene>
<feature type="transmembrane region" description="Helical" evidence="11">
    <location>
        <begin position="618"/>
        <end position="635"/>
    </location>
</feature>
<evidence type="ECO:0000256" key="2">
    <source>
        <dbReference type="ARBA" id="ARBA00022448"/>
    </source>
</evidence>
<dbReference type="AlphaFoldDB" id="A0AA37XG77"/>
<dbReference type="PANTHER" id="PTHR43373">
    <property type="entry name" value="NA(+)/H(+) ANTIPORTER SUBUNIT"/>
    <property type="match status" value="1"/>
</dbReference>
<keyword evidence="3" id="KW-0050">Antiport</keyword>
<evidence type="ECO:0000256" key="3">
    <source>
        <dbReference type="ARBA" id="ARBA00022449"/>
    </source>
</evidence>
<evidence type="ECO:0000259" key="14">
    <source>
        <dbReference type="Pfam" id="PF13244"/>
    </source>
</evidence>
<feature type="domain" description="MrpA C-terminal/MbhE" evidence="15">
    <location>
        <begin position="680"/>
        <end position="761"/>
    </location>
</feature>
<dbReference type="Gene3D" id="1.20.120.1200">
    <property type="entry name" value="NADH-ubiquinone/plastoquinone oxidoreductase chain 6, subunit NuoJ"/>
    <property type="match status" value="1"/>
</dbReference>
<feature type="transmembrane region" description="Helical" evidence="11">
    <location>
        <begin position="106"/>
        <end position="123"/>
    </location>
</feature>
<comment type="subcellular location">
    <subcellularLocation>
        <location evidence="1">Cell membrane</location>
        <topology evidence="1">Multi-pass membrane protein</topology>
    </subcellularLocation>
    <subcellularLocation>
        <location evidence="9">Membrane</location>
        <topology evidence="9">Multi-pass membrane protein</topology>
    </subcellularLocation>
</comment>
<feature type="transmembrane region" description="Helical" evidence="11">
    <location>
        <begin position="158"/>
        <end position="183"/>
    </location>
</feature>
<dbReference type="RefSeq" id="WP_348525587.1">
    <property type="nucleotide sequence ID" value="NZ_BSUM01000001.1"/>
</dbReference>
<dbReference type="Pfam" id="PF00662">
    <property type="entry name" value="Proton_antipo_N"/>
    <property type="match status" value="1"/>
</dbReference>
<evidence type="ECO:0000259" key="15">
    <source>
        <dbReference type="Pfam" id="PF20501"/>
    </source>
</evidence>
<keyword evidence="6 11" id="KW-1133">Transmembrane helix</keyword>